<dbReference type="PANTHER" id="PTHR28008">
    <property type="entry name" value="DOMAIN PROTEIN, PUTATIVE (AFU_ORTHOLOGUE AFUA_3G10980)-RELATED"/>
    <property type="match status" value="1"/>
</dbReference>
<dbReference type="AlphaFoldDB" id="A0A2U2J9Z0"/>
<feature type="transmembrane region" description="Helical" evidence="1">
    <location>
        <begin position="44"/>
        <end position="61"/>
    </location>
</feature>
<dbReference type="OrthoDB" id="1524985at2"/>
<evidence type="ECO:0000313" key="3">
    <source>
        <dbReference type="Proteomes" id="UP000245670"/>
    </source>
</evidence>
<proteinExistence type="predicted"/>
<sequence>MQRLFSVLGIFFFFFILWIIYLANSGMRSIFFDFVKSFPLGDKLGHFVLFGTLTFLSIIVLKFRYFKFGKLQVYYGAFFVIVFVILEEFSQKYLSTRTFDFVDLIADLMGIISASILANLGKHKFTKIVNS</sequence>
<protein>
    <submittedName>
        <fullName evidence="2">Trypsin</fullName>
    </submittedName>
</protein>
<dbReference type="EMBL" id="QFFG01000003">
    <property type="protein sequence ID" value="PWG05166.1"/>
    <property type="molecule type" value="Genomic_DNA"/>
</dbReference>
<feature type="transmembrane region" description="Helical" evidence="1">
    <location>
        <begin position="101"/>
        <end position="121"/>
    </location>
</feature>
<comment type="caution">
    <text evidence="2">The sequence shown here is derived from an EMBL/GenBank/DDBJ whole genome shotgun (WGS) entry which is preliminary data.</text>
</comment>
<keyword evidence="1" id="KW-0472">Membrane</keyword>
<organism evidence="2 3">
    <name type="scientific">Polaribacter aquimarinus</name>
    <dbReference type="NCBI Taxonomy" id="2100726"/>
    <lineage>
        <taxon>Bacteria</taxon>
        <taxon>Pseudomonadati</taxon>
        <taxon>Bacteroidota</taxon>
        <taxon>Flavobacteriia</taxon>
        <taxon>Flavobacteriales</taxon>
        <taxon>Flavobacteriaceae</taxon>
    </lineage>
</organism>
<gene>
    <name evidence="2" type="ORF">DIS07_07935</name>
</gene>
<dbReference type="PANTHER" id="PTHR28008:SF1">
    <property type="entry name" value="DOMAIN PROTEIN, PUTATIVE (AFU_ORTHOLOGUE AFUA_3G10980)-RELATED"/>
    <property type="match status" value="1"/>
</dbReference>
<feature type="transmembrane region" description="Helical" evidence="1">
    <location>
        <begin position="7"/>
        <end position="24"/>
    </location>
</feature>
<evidence type="ECO:0000313" key="2">
    <source>
        <dbReference type="EMBL" id="PWG05166.1"/>
    </source>
</evidence>
<dbReference type="Proteomes" id="UP000245670">
    <property type="component" value="Unassembled WGS sequence"/>
</dbReference>
<name>A0A2U2J9Z0_9FLAO</name>
<accession>A0A2U2J9Z0</accession>
<evidence type="ECO:0000256" key="1">
    <source>
        <dbReference type="SAM" id="Phobius"/>
    </source>
</evidence>
<keyword evidence="1" id="KW-0812">Transmembrane</keyword>
<keyword evidence="1" id="KW-1133">Transmembrane helix</keyword>
<keyword evidence="3" id="KW-1185">Reference proteome</keyword>
<reference evidence="2 3" key="1">
    <citation type="submission" date="2018-05" db="EMBL/GenBank/DDBJ databases">
        <title>Polaribacter aquimarinus sp. nov., isolated from sediment in a sediment of sea.</title>
        <authorList>
            <person name="Lu D."/>
        </authorList>
    </citation>
    <scope>NUCLEOTIDE SEQUENCE [LARGE SCALE GENOMIC DNA]</scope>
    <source>
        <strain evidence="2 3">ZY113</strain>
    </source>
</reference>
<dbReference type="NCBIfam" id="NF037970">
    <property type="entry name" value="vanZ_1"/>
    <property type="match status" value="1"/>
</dbReference>
<feature type="transmembrane region" description="Helical" evidence="1">
    <location>
        <begin position="73"/>
        <end position="89"/>
    </location>
</feature>